<evidence type="ECO:0000313" key="2">
    <source>
        <dbReference type="Proteomes" id="UP000315252"/>
    </source>
</evidence>
<dbReference type="OrthoDB" id="7192539at2"/>
<dbReference type="EMBL" id="VHSH01000009">
    <property type="protein sequence ID" value="TQV75837.1"/>
    <property type="molecule type" value="Genomic_DNA"/>
</dbReference>
<keyword evidence="2" id="KW-1185">Reference proteome</keyword>
<proteinExistence type="predicted"/>
<reference evidence="1 2" key="1">
    <citation type="submission" date="2019-06" db="EMBL/GenBank/DDBJ databases">
        <title>Whole genome sequence for Rhodospirillaceae sp. R148.</title>
        <authorList>
            <person name="Wang G."/>
        </authorList>
    </citation>
    <scope>NUCLEOTIDE SEQUENCE [LARGE SCALE GENOMIC DNA]</scope>
    <source>
        <strain evidence="1 2">R148</strain>
    </source>
</reference>
<dbReference type="AlphaFoldDB" id="A0A545TF28"/>
<comment type="caution">
    <text evidence="1">The sequence shown here is derived from an EMBL/GenBank/DDBJ whole genome shotgun (WGS) entry which is preliminary data.</text>
</comment>
<accession>A0A545TF28</accession>
<gene>
    <name evidence="1" type="ORF">FKG95_23285</name>
</gene>
<evidence type="ECO:0000313" key="1">
    <source>
        <dbReference type="EMBL" id="TQV75837.1"/>
    </source>
</evidence>
<sequence>MQVKFHTKHVFLGWEYAWMAVDEVGAVGYFSTAGFGPIPETCTRNENMFDEAFEEIVREEKRCEYEQFSGFDASISTWGDVARRGIFSFDWESQTSRFMLVCKPLNPIRLENMRGRLYQETKEIRLPCRFAERTGMREVINFC</sequence>
<dbReference type="RefSeq" id="WP_142898824.1">
    <property type="nucleotide sequence ID" value="NZ_ML660060.1"/>
</dbReference>
<organism evidence="1 2">
    <name type="scientific">Denitrobaculum tricleocarpae</name>
    <dbReference type="NCBI Taxonomy" id="2591009"/>
    <lineage>
        <taxon>Bacteria</taxon>
        <taxon>Pseudomonadati</taxon>
        <taxon>Pseudomonadota</taxon>
        <taxon>Alphaproteobacteria</taxon>
        <taxon>Rhodospirillales</taxon>
        <taxon>Rhodospirillaceae</taxon>
        <taxon>Denitrobaculum</taxon>
    </lineage>
</organism>
<dbReference type="Proteomes" id="UP000315252">
    <property type="component" value="Unassembled WGS sequence"/>
</dbReference>
<name>A0A545TF28_9PROT</name>
<protein>
    <submittedName>
        <fullName evidence="1">Uncharacterized protein</fullName>
    </submittedName>
</protein>